<evidence type="ECO:0000313" key="2">
    <source>
        <dbReference type="Proteomes" id="UP001062846"/>
    </source>
</evidence>
<evidence type="ECO:0000313" key="1">
    <source>
        <dbReference type="EMBL" id="KAI8559550.1"/>
    </source>
</evidence>
<keyword evidence="2" id="KW-1185">Reference proteome</keyword>
<protein>
    <submittedName>
        <fullName evidence="1">Uncharacterized protein</fullName>
    </submittedName>
</protein>
<accession>A0ACC0P1R7</accession>
<name>A0ACC0P1R7_RHOML</name>
<comment type="caution">
    <text evidence="1">The sequence shown here is derived from an EMBL/GenBank/DDBJ whole genome shotgun (WGS) entry which is preliminary data.</text>
</comment>
<organism evidence="1 2">
    <name type="scientific">Rhododendron molle</name>
    <name type="common">Chinese azalea</name>
    <name type="synonym">Azalea mollis</name>
    <dbReference type="NCBI Taxonomy" id="49168"/>
    <lineage>
        <taxon>Eukaryota</taxon>
        <taxon>Viridiplantae</taxon>
        <taxon>Streptophyta</taxon>
        <taxon>Embryophyta</taxon>
        <taxon>Tracheophyta</taxon>
        <taxon>Spermatophyta</taxon>
        <taxon>Magnoliopsida</taxon>
        <taxon>eudicotyledons</taxon>
        <taxon>Gunneridae</taxon>
        <taxon>Pentapetalae</taxon>
        <taxon>asterids</taxon>
        <taxon>Ericales</taxon>
        <taxon>Ericaceae</taxon>
        <taxon>Ericoideae</taxon>
        <taxon>Rhodoreae</taxon>
        <taxon>Rhododendron</taxon>
    </lineage>
</organism>
<reference evidence="1" key="1">
    <citation type="submission" date="2022-02" db="EMBL/GenBank/DDBJ databases">
        <title>Plant Genome Project.</title>
        <authorList>
            <person name="Zhang R.-G."/>
        </authorList>
    </citation>
    <scope>NUCLEOTIDE SEQUENCE</scope>
    <source>
        <strain evidence="1">AT1</strain>
    </source>
</reference>
<proteinExistence type="predicted"/>
<dbReference type="Proteomes" id="UP001062846">
    <property type="component" value="Chromosome 4"/>
</dbReference>
<sequence>MADAIFYNDANEEEPLAPPRGILITKWDEISKEDSPSTSNPNEEKQARDAILAKARVPAEDNVSSKVVKYTRPDSNKVYRL</sequence>
<gene>
    <name evidence="1" type="ORF">RHMOL_Rhmol04G0183000</name>
</gene>
<dbReference type="EMBL" id="CM046391">
    <property type="protein sequence ID" value="KAI8559550.1"/>
    <property type="molecule type" value="Genomic_DNA"/>
</dbReference>